<dbReference type="InterPro" id="IPR000594">
    <property type="entry name" value="ThiF_NAD_FAD-bd"/>
</dbReference>
<dbReference type="SUPFAM" id="SSF69572">
    <property type="entry name" value="Activating enzymes of the ubiquitin-like proteins"/>
    <property type="match status" value="1"/>
</dbReference>
<dbReference type="InterPro" id="IPR045886">
    <property type="entry name" value="ThiF/MoeB/HesA"/>
</dbReference>
<dbReference type="PANTHER" id="PTHR43267">
    <property type="entry name" value="TRNA THREONYLCARBAMOYLADENOSINE DEHYDRATASE"/>
    <property type="match status" value="1"/>
</dbReference>
<evidence type="ECO:0000313" key="2">
    <source>
        <dbReference type="EMBL" id="KRG78249.1"/>
    </source>
</evidence>
<comment type="caution">
    <text evidence="2">The sequence shown here is derived from an EMBL/GenBank/DDBJ whole genome shotgun (WGS) entry which is preliminary data.</text>
</comment>
<accession>A0A0R0D7C2</accession>
<dbReference type="RefSeq" id="WP_057637045.1">
    <property type="nucleotide sequence ID" value="NZ_LDJM01000011.1"/>
</dbReference>
<dbReference type="EMBL" id="LDJM01000011">
    <property type="protein sequence ID" value="KRG78249.1"/>
    <property type="molecule type" value="Genomic_DNA"/>
</dbReference>
<dbReference type="PATRIC" id="fig|336566.3.peg.156"/>
<protein>
    <recommendedName>
        <fullName evidence="1">THIF-type NAD/FAD binding fold domain-containing protein</fullName>
    </recommendedName>
</protein>
<dbReference type="InterPro" id="IPR035985">
    <property type="entry name" value="Ubiquitin-activating_enz"/>
</dbReference>
<dbReference type="GO" id="GO:0008641">
    <property type="term" value="F:ubiquitin-like modifier activating enzyme activity"/>
    <property type="evidence" value="ECO:0007669"/>
    <property type="project" value="InterPro"/>
</dbReference>
<evidence type="ECO:0000313" key="3">
    <source>
        <dbReference type="Proteomes" id="UP000050956"/>
    </source>
</evidence>
<gene>
    <name evidence="2" type="ORF">ABB30_04100</name>
</gene>
<dbReference type="AlphaFoldDB" id="A0A0R0D7C2"/>
<dbReference type="OrthoDB" id="891532at2"/>
<dbReference type="Gene3D" id="3.40.50.720">
    <property type="entry name" value="NAD(P)-binding Rossmann-like Domain"/>
    <property type="match status" value="1"/>
</dbReference>
<dbReference type="GO" id="GO:0061503">
    <property type="term" value="F:tRNA threonylcarbamoyladenosine dehydratase"/>
    <property type="evidence" value="ECO:0007669"/>
    <property type="project" value="TreeGrafter"/>
</dbReference>
<keyword evidence="3" id="KW-1185">Reference proteome</keyword>
<sequence length="561" mass="61784">MSEPGQAELKSLFGHLTARGFQQLPSRDGSCSFIGTLPCKFGDASITLKIVDWDFVSYPIIRVDALPNGAPALIPHISAWGGFCYLAPGTVILDRFKPDIAVEQCLVFATRELDRLLSDHTYRQGEFQSEFGPNWHIGQNPLPRHVLLGTLRNGDHRGTSYLLAEGGRAANLISTDETEAARIAESCGWEAPVTGPSSCWIIRSTKMPTLMSSGLPGTIGDMFFWLKAWDETVYKRVGQVFARRDYLAQQEITFVIESAAGWLGFSMEIDKTLAMAFRRNPGQLRQRLHTARRDTPIRRVAVSEISPEFVHSRNLTFPSLKDRRIVLIGCGSIGSYLSQALVRLGAGAGDGKLTLIDPDQLSPGNLGRHILGFESLFKEKADALAELLRKQFPHVNIVAKASPARLPGDLRLGELVIDATGEEALSEAINFHRLSLPAAARPIVQYVWVTGQGQCTQVLWTDSDRQACYRCMRQNDDVRTPRFDLGLPQNHEIVNGCQAFTPYAVSAPMSASALAIDQIAAWLGGGVSPRFRTRMIEGSTARQLKNQDVNPLKGCPACRKQ</sequence>
<dbReference type="GO" id="GO:0061504">
    <property type="term" value="P:cyclic threonylcarbamoyladenosine biosynthetic process"/>
    <property type="evidence" value="ECO:0007669"/>
    <property type="project" value="TreeGrafter"/>
</dbReference>
<proteinExistence type="predicted"/>
<dbReference type="Pfam" id="PF00899">
    <property type="entry name" value="ThiF"/>
    <property type="match status" value="1"/>
</dbReference>
<organism evidence="2 3">
    <name type="scientific">Stenotrophomonas ginsengisoli</name>
    <dbReference type="NCBI Taxonomy" id="336566"/>
    <lineage>
        <taxon>Bacteria</taxon>
        <taxon>Pseudomonadati</taxon>
        <taxon>Pseudomonadota</taxon>
        <taxon>Gammaproteobacteria</taxon>
        <taxon>Lysobacterales</taxon>
        <taxon>Lysobacteraceae</taxon>
        <taxon>Stenotrophomonas</taxon>
    </lineage>
</organism>
<feature type="domain" description="THIF-type NAD/FAD binding fold" evidence="1">
    <location>
        <begin position="319"/>
        <end position="481"/>
    </location>
</feature>
<dbReference type="Proteomes" id="UP000050956">
    <property type="component" value="Unassembled WGS sequence"/>
</dbReference>
<name>A0A0R0D7C2_9GAMM</name>
<evidence type="ECO:0000259" key="1">
    <source>
        <dbReference type="Pfam" id="PF00899"/>
    </source>
</evidence>
<dbReference type="CDD" id="cd01483">
    <property type="entry name" value="E1_enzyme_family"/>
    <property type="match status" value="1"/>
</dbReference>
<reference evidence="2 3" key="1">
    <citation type="submission" date="2015-05" db="EMBL/GenBank/DDBJ databases">
        <title>Genome sequencing and analysis of members of genus Stenotrophomonas.</title>
        <authorList>
            <person name="Patil P.P."/>
            <person name="Midha S."/>
            <person name="Patil P.B."/>
        </authorList>
    </citation>
    <scope>NUCLEOTIDE SEQUENCE [LARGE SCALE GENOMIC DNA]</scope>
    <source>
        <strain evidence="2 3">DSM 24757</strain>
    </source>
</reference>
<dbReference type="STRING" id="336566.ABB30_04100"/>
<dbReference type="PANTHER" id="PTHR43267:SF1">
    <property type="entry name" value="TRNA THREONYLCARBAMOYLADENOSINE DEHYDRATASE"/>
    <property type="match status" value="1"/>
</dbReference>